<organism evidence="6 7">
    <name type="scientific">Geobacillus zalihae</name>
    <dbReference type="NCBI Taxonomy" id="213419"/>
    <lineage>
        <taxon>Bacteria</taxon>
        <taxon>Bacillati</taxon>
        <taxon>Bacillota</taxon>
        <taxon>Bacilli</taxon>
        <taxon>Bacillales</taxon>
        <taxon>Anoxybacillaceae</taxon>
        <taxon>Geobacillus</taxon>
    </lineage>
</organism>
<dbReference type="PROSITE" id="PS51257">
    <property type="entry name" value="PROKAR_LIPOPROTEIN"/>
    <property type="match status" value="1"/>
</dbReference>
<dbReference type="Proteomes" id="UP000516388">
    <property type="component" value="Chromosome"/>
</dbReference>
<dbReference type="CDD" id="cd08516">
    <property type="entry name" value="PBP2_NikA_DppA_OppA_like_11"/>
    <property type="match status" value="1"/>
</dbReference>
<reference evidence="6 7" key="1">
    <citation type="submission" date="2020-09" db="EMBL/GenBank/DDBJ databases">
        <title>Complete Geobacillus genomes through the use of hybrid genome assembly.</title>
        <authorList>
            <person name="Vera D.L."/>
            <person name="Venkateswaran K."/>
            <person name="Singh N.K."/>
            <person name="Landry K."/>
        </authorList>
    </citation>
    <scope>NUCLEOTIDE SEQUENCE [LARGE SCALE GENOMIC DNA]</scope>
    <source>
        <strain evidence="6 7">SURF-189</strain>
    </source>
</reference>
<name>A0A7H1RWF8_9BACL</name>
<evidence type="ECO:0000313" key="6">
    <source>
        <dbReference type="EMBL" id="QNU18597.1"/>
    </source>
</evidence>
<dbReference type="RefSeq" id="WP_060788885.1">
    <property type="nucleotide sequence ID" value="NZ_CP061470.1"/>
</dbReference>
<dbReference type="Gene3D" id="3.10.105.10">
    <property type="entry name" value="Dipeptide-binding Protein, Domain 3"/>
    <property type="match status" value="1"/>
</dbReference>
<comment type="similarity">
    <text evidence="2">Belongs to the bacterial solute-binding protein 5 family.</text>
</comment>
<dbReference type="InterPro" id="IPR030678">
    <property type="entry name" value="Peptide/Ni-bd"/>
</dbReference>
<dbReference type="InterPro" id="IPR039424">
    <property type="entry name" value="SBP_5"/>
</dbReference>
<dbReference type="Gene3D" id="3.40.190.10">
    <property type="entry name" value="Periplasmic binding protein-like II"/>
    <property type="match status" value="1"/>
</dbReference>
<dbReference type="PANTHER" id="PTHR30290">
    <property type="entry name" value="PERIPLASMIC BINDING COMPONENT OF ABC TRANSPORTER"/>
    <property type="match status" value="1"/>
</dbReference>
<dbReference type="SUPFAM" id="SSF53850">
    <property type="entry name" value="Periplasmic binding protein-like II"/>
    <property type="match status" value="1"/>
</dbReference>
<dbReference type="PANTHER" id="PTHR30290:SF9">
    <property type="entry name" value="OLIGOPEPTIDE-BINDING PROTEIN APPA"/>
    <property type="match status" value="1"/>
</dbReference>
<dbReference type="InterPro" id="IPR023765">
    <property type="entry name" value="SBP_5_CS"/>
</dbReference>
<feature type="domain" description="Solute-binding protein family 5" evidence="5">
    <location>
        <begin position="93"/>
        <end position="441"/>
    </location>
</feature>
<evidence type="ECO:0000256" key="2">
    <source>
        <dbReference type="ARBA" id="ARBA00005695"/>
    </source>
</evidence>
<evidence type="ECO:0000259" key="5">
    <source>
        <dbReference type="Pfam" id="PF00496"/>
    </source>
</evidence>
<dbReference type="AlphaFoldDB" id="A0A7H1RWF8"/>
<accession>A0A7H1RWF8</accession>
<dbReference type="EMBL" id="CP061470">
    <property type="protein sequence ID" value="QNU18597.1"/>
    <property type="molecule type" value="Genomic_DNA"/>
</dbReference>
<dbReference type="InterPro" id="IPR000914">
    <property type="entry name" value="SBP_5_dom"/>
</dbReference>
<dbReference type="GO" id="GO:0015833">
    <property type="term" value="P:peptide transport"/>
    <property type="evidence" value="ECO:0007669"/>
    <property type="project" value="TreeGrafter"/>
</dbReference>
<dbReference type="KEGG" id="gza:IC807_02570"/>
<evidence type="ECO:0000256" key="1">
    <source>
        <dbReference type="ARBA" id="ARBA00004193"/>
    </source>
</evidence>
<dbReference type="PROSITE" id="PS01040">
    <property type="entry name" value="SBP_BACTERIAL_5"/>
    <property type="match status" value="1"/>
</dbReference>
<keyword evidence="3" id="KW-0813">Transport</keyword>
<evidence type="ECO:0000256" key="3">
    <source>
        <dbReference type="ARBA" id="ARBA00022448"/>
    </source>
</evidence>
<dbReference type="GO" id="GO:0043190">
    <property type="term" value="C:ATP-binding cassette (ABC) transporter complex"/>
    <property type="evidence" value="ECO:0007669"/>
    <property type="project" value="InterPro"/>
</dbReference>
<keyword evidence="4" id="KW-0732">Signal</keyword>
<dbReference type="PIRSF" id="PIRSF002741">
    <property type="entry name" value="MppA"/>
    <property type="match status" value="1"/>
</dbReference>
<dbReference type="GO" id="GO:0042597">
    <property type="term" value="C:periplasmic space"/>
    <property type="evidence" value="ECO:0007669"/>
    <property type="project" value="UniProtKB-ARBA"/>
</dbReference>
<dbReference type="Pfam" id="PF00496">
    <property type="entry name" value="SBP_bac_5"/>
    <property type="match status" value="1"/>
</dbReference>
<evidence type="ECO:0000313" key="7">
    <source>
        <dbReference type="Proteomes" id="UP000516388"/>
    </source>
</evidence>
<comment type="subcellular location">
    <subcellularLocation>
        <location evidence="1">Cell membrane</location>
        <topology evidence="1">Lipid-anchor</topology>
    </subcellularLocation>
</comment>
<keyword evidence="7" id="KW-1185">Reference proteome</keyword>
<evidence type="ECO:0000256" key="4">
    <source>
        <dbReference type="ARBA" id="ARBA00022729"/>
    </source>
</evidence>
<gene>
    <name evidence="6" type="ORF">IC807_02570</name>
</gene>
<protein>
    <submittedName>
        <fullName evidence="6">ABC transporter substrate-binding protein</fullName>
    </submittedName>
</protein>
<dbReference type="Gene3D" id="3.90.76.10">
    <property type="entry name" value="Dipeptide-binding Protein, Domain 1"/>
    <property type="match status" value="1"/>
</dbReference>
<dbReference type="GO" id="GO:1904680">
    <property type="term" value="F:peptide transmembrane transporter activity"/>
    <property type="evidence" value="ECO:0007669"/>
    <property type="project" value="TreeGrafter"/>
</dbReference>
<proteinExistence type="inferred from homology"/>
<sequence length="519" mass="58227">MALMIKSRKKKKTNFMKGLWLSISLVLLLTACDSQKETANGTASTKEKVDKEVVVAVPQDPDYLDPFLAQAAGTREIMFNVFEGLLKPNNKGELIPAIAESYKISPDGLTYTFILRDGVKFHNGQEVTAEDVKYSYDLLAGIDTGKPLYTSFSNVESITAPDKKTVAIKLKQREASFLTAVTAAVIPKGYKDSNKTPIGTGPFKFVEYLPGQRLVLEKNPDYYVKGVPYLDKVEFRIIKDAEAAFLAFQSGEIDIYPRIGSEKLEELGKGYKYVSAPQNLVQLLAFNHKRKPFNNKFVRQAINYAIDKDEIIKGVALGKGTKIGSNMSPIMGKYYQEGLEDKYAINIEKAKQLLSEAGYPNGFTTTITVPSNYQFHVDTAQVIAQQLKKIGVKANIETVEWGVWLERVYQGRDYDTTIIGLDGKLDPYEILNKYLSTAKNNFFNFSNHQFDQVLEQARTEVDENKRVELIKKAQTILAEEAAAVYIMDPNTNAAFKDNLEGYQTYPIYVQDMAAIKVKE</sequence>